<dbReference type="InterPro" id="IPR039859">
    <property type="entry name" value="PFA4/ZDH16/20/ERF2-like"/>
</dbReference>
<gene>
    <name evidence="9" type="primary">ZDHHC6</name>
    <name evidence="9" type="ORF">g.1098</name>
</gene>
<dbReference type="GO" id="GO:0019706">
    <property type="term" value="F:protein-cysteine S-palmitoyltransferase activity"/>
    <property type="evidence" value="ECO:0007669"/>
    <property type="project" value="UniProtKB-EC"/>
</dbReference>
<dbReference type="GO" id="GO:0016020">
    <property type="term" value="C:membrane"/>
    <property type="evidence" value="ECO:0007669"/>
    <property type="project" value="UniProtKB-SubCell"/>
</dbReference>
<dbReference type="AlphaFoldDB" id="A0A6G1SBL2"/>
<comment type="catalytic activity">
    <reaction evidence="7">
        <text>L-cysteinyl-[protein] + hexadecanoyl-CoA = S-hexadecanoyl-L-cysteinyl-[protein] + CoA</text>
        <dbReference type="Rhea" id="RHEA:36683"/>
        <dbReference type="Rhea" id="RHEA-COMP:10131"/>
        <dbReference type="Rhea" id="RHEA-COMP:11032"/>
        <dbReference type="ChEBI" id="CHEBI:29950"/>
        <dbReference type="ChEBI" id="CHEBI:57287"/>
        <dbReference type="ChEBI" id="CHEBI:57379"/>
        <dbReference type="ChEBI" id="CHEBI:74151"/>
        <dbReference type="EC" id="2.3.1.225"/>
    </reaction>
</comment>
<evidence type="ECO:0000256" key="4">
    <source>
        <dbReference type="ARBA" id="ARBA00022989"/>
    </source>
</evidence>
<dbReference type="PROSITE" id="PS50216">
    <property type="entry name" value="DHHC"/>
    <property type="match status" value="1"/>
</dbReference>
<feature type="transmembrane region" description="Helical" evidence="7">
    <location>
        <begin position="12"/>
        <end position="32"/>
    </location>
</feature>
<comment type="domain">
    <text evidence="7">The DHHC domain is required for palmitoyltransferase activity.</text>
</comment>
<comment type="subcellular location">
    <subcellularLocation>
        <location evidence="1">Membrane</location>
        <topology evidence="1">Multi-pass membrane protein</topology>
    </subcellularLocation>
</comment>
<keyword evidence="5 7" id="KW-0472">Membrane</keyword>
<keyword evidence="3 7" id="KW-0812">Transmembrane</keyword>
<evidence type="ECO:0000259" key="8">
    <source>
        <dbReference type="Pfam" id="PF01529"/>
    </source>
</evidence>
<accession>A0A6G1SBL2</accession>
<keyword evidence="2 7" id="KW-0808">Transferase</keyword>
<protein>
    <recommendedName>
        <fullName evidence="7">Palmitoyltransferase</fullName>
        <ecNumber evidence="7">2.3.1.225</ecNumber>
    </recommendedName>
</protein>
<keyword evidence="4 7" id="KW-1133">Transmembrane helix</keyword>
<evidence type="ECO:0000256" key="2">
    <source>
        <dbReference type="ARBA" id="ARBA00022679"/>
    </source>
</evidence>
<feature type="transmembrane region" description="Helical" evidence="7">
    <location>
        <begin position="38"/>
        <end position="57"/>
    </location>
</feature>
<evidence type="ECO:0000256" key="3">
    <source>
        <dbReference type="ARBA" id="ARBA00022692"/>
    </source>
</evidence>
<feature type="domain" description="Palmitoyltransferase DHHC" evidence="8">
    <location>
        <begin position="70"/>
        <end position="160"/>
    </location>
</feature>
<feature type="transmembrane region" description="Helical" evidence="7">
    <location>
        <begin position="137"/>
        <end position="160"/>
    </location>
</feature>
<evidence type="ECO:0000256" key="6">
    <source>
        <dbReference type="ARBA" id="ARBA00023315"/>
    </source>
</evidence>
<name>A0A6G1SBL2_9ACAR</name>
<proteinExistence type="inferred from homology"/>
<dbReference type="EMBL" id="GGYP01002539">
    <property type="protein sequence ID" value="MDE47310.1"/>
    <property type="molecule type" value="Transcribed_RNA"/>
</dbReference>
<evidence type="ECO:0000256" key="7">
    <source>
        <dbReference type="RuleBase" id="RU079119"/>
    </source>
</evidence>
<sequence length="161" mass="18020">MLSPIRRLCHWGPIASVAVVVSVTIATISANMSLLLCLVYQLSMCLTLYNMWCAALLGPGYLDPNEDNPPDSGRFCRKCALIVAKKHHHCSWINNCVGQNNEHYFKRFLLFAAVVAIESCVILSLDTYHRYLVNTFLLFNLFNLGLAFGVLLAASVLLYIH</sequence>
<evidence type="ECO:0000256" key="5">
    <source>
        <dbReference type="ARBA" id="ARBA00023136"/>
    </source>
</evidence>
<dbReference type="Pfam" id="PF01529">
    <property type="entry name" value="DHHC"/>
    <property type="match status" value="1"/>
</dbReference>
<evidence type="ECO:0000256" key="1">
    <source>
        <dbReference type="ARBA" id="ARBA00004141"/>
    </source>
</evidence>
<comment type="similarity">
    <text evidence="7">Belongs to the DHHC palmitoyltransferase family.</text>
</comment>
<keyword evidence="6 7" id="KW-0012">Acyltransferase</keyword>
<evidence type="ECO:0000313" key="9">
    <source>
        <dbReference type="EMBL" id="MDE47310.1"/>
    </source>
</evidence>
<organism evidence="9">
    <name type="scientific">Aceria tosichella</name>
    <name type="common">wheat curl mite</name>
    <dbReference type="NCBI Taxonomy" id="561515"/>
    <lineage>
        <taxon>Eukaryota</taxon>
        <taxon>Metazoa</taxon>
        <taxon>Ecdysozoa</taxon>
        <taxon>Arthropoda</taxon>
        <taxon>Chelicerata</taxon>
        <taxon>Arachnida</taxon>
        <taxon>Acari</taxon>
        <taxon>Acariformes</taxon>
        <taxon>Trombidiformes</taxon>
        <taxon>Prostigmata</taxon>
        <taxon>Eupodina</taxon>
        <taxon>Eriophyoidea</taxon>
        <taxon>Eriophyidae</taxon>
        <taxon>Eriophyinae</taxon>
        <taxon>Aceriini</taxon>
        <taxon>Aceria</taxon>
    </lineage>
</organism>
<dbReference type="EC" id="2.3.1.225" evidence="7"/>
<dbReference type="InterPro" id="IPR001594">
    <property type="entry name" value="Palmitoyltrfase_DHHC"/>
</dbReference>
<reference evidence="9" key="1">
    <citation type="submission" date="2018-10" db="EMBL/GenBank/DDBJ databases">
        <title>Transcriptome assembly of Aceria tosichella (Wheat curl mite) Type 2.</title>
        <authorList>
            <person name="Scully E.D."/>
            <person name="Geib S.M."/>
            <person name="Palmer N.A."/>
            <person name="Gupta A.K."/>
            <person name="Sarath G."/>
            <person name="Tatineni S."/>
        </authorList>
    </citation>
    <scope>NUCLEOTIDE SEQUENCE</scope>
    <source>
        <strain evidence="9">LincolnNE</strain>
    </source>
</reference>
<dbReference type="PANTHER" id="PTHR12246">
    <property type="entry name" value="PALMITOYLTRANSFERASE ZDHHC16"/>
    <property type="match status" value="1"/>
</dbReference>
<feature type="transmembrane region" description="Helical" evidence="7">
    <location>
        <begin position="108"/>
        <end position="125"/>
    </location>
</feature>